<keyword evidence="1" id="KW-0812">Transmembrane</keyword>
<dbReference type="PATRIC" id="fig|571915.4.peg.1888"/>
<dbReference type="AlphaFoldDB" id="A0A0G3GY64"/>
<dbReference type="KEGG" id="cmv:CMUST_08920"/>
<keyword evidence="3" id="KW-1185">Reference proteome</keyword>
<keyword evidence="1" id="KW-0472">Membrane</keyword>
<gene>
    <name evidence="2" type="ORF">CMUST_08920</name>
</gene>
<sequence>MSENKEKLPANQPQILYSERQWVPWYWWLLATLIVALISAQLSWNRSVMWLYIPAVVLSLLAVWVLFYMSHTTIRVEQDPDGTRWLVTGQANLPDSVVSRSLAVPATAKRNAMGRQLDPAAFVVSHGWVPEMVMLVLDDPEDPTPYWLIATKAPEQLLAAFLPDQAAAATKNLK</sequence>
<proteinExistence type="predicted"/>
<dbReference type="RefSeq" id="WP_047262197.1">
    <property type="nucleotide sequence ID" value="NZ_CP011542.1"/>
</dbReference>
<feature type="transmembrane region" description="Helical" evidence="1">
    <location>
        <begin position="50"/>
        <end position="69"/>
    </location>
</feature>
<feature type="transmembrane region" description="Helical" evidence="1">
    <location>
        <begin position="25"/>
        <end position="44"/>
    </location>
</feature>
<accession>A0A0G3GY64</accession>
<dbReference type="STRING" id="571915.CMUST_08920"/>
<evidence type="ECO:0000256" key="1">
    <source>
        <dbReference type="SAM" id="Phobius"/>
    </source>
</evidence>
<evidence type="ECO:0000313" key="3">
    <source>
        <dbReference type="Proteomes" id="UP000035199"/>
    </source>
</evidence>
<name>A0A0G3GY64_9CORY</name>
<dbReference type="InterPro" id="IPR021443">
    <property type="entry name" value="DUF3093"/>
</dbReference>
<reference evidence="2 3" key="1">
    <citation type="journal article" date="2015" name="Genome Announc.">
        <title>Complete Genome Sequence of the Type Strain Corynebacterium mustelae DSM 45274, Isolated from Various Tissues of a Male Ferret with Lethal Sepsis.</title>
        <authorList>
            <person name="Ruckert C."/>
            <person name="Eimer J."/>
            <person name="Winkler A."/>
            <person name="Tauch A."/>
        </authorList>
    </citation>
    <scope>NUCLEOTIDE SEQUENCE [LARGE SCALE GENOMIC DNA]</scope>
    <source>
        <strain evidence="2 3">DSM 45274</strain>
    </source>
</reference>
<keyword evidence="1" id="KW-1133">Transmembrane helix</keyword>
<dbReference type="EMBL" id="CP011542">
    <property type="protein sequence ID" value="AKK06101.1"/>
    <property type="molecule type" value="Genomic_DNA"/>
</dbReference>
<dbReference type="Pfam" id="PF11292">
    <property type="entry name" value="DUF3093"/>
    <property type="match status" value="1"/>
</dbReference>
<evidence type="ECO:0000313" key="2">
    <source>
        <dbReference type="EMBL" id="AKK06101.1"/>
    </source>
</evidence>
<reference evidence="3" key="2">
    <citation type="submission" date="2015-05" db="EMBL/GenBank/DDBJ databases">
        <title>Complete genome sequence of Corynebacterium mustelae DSM 45274, isolated from various tissues of a male ferret with lethal sepsis.</title>
        <authorList>
            <person name="Ruckert C."/>
            <person name="Albersmeier A."/>
            <person name="Winkler A."/>
            <person name="Tauch A."/>
        </authorList>
    </citation>
    <scope>NUCLEOTIDE SEQUENCE [LARGE SCALE GENOMIC DNA]</scope>
    <source>
        <strain evidence="3">DSM 45274</strain>
    </source>
</reference>
<dbReference type="Proteomes" id="UP000035199">
    <property type="component" value="Chromosome"/>
</dbReference>
<organism evidence="2 3">
    <name type="scientific">Corynebacterium mustelae</name>
    <dbReference type="NCBI Taxonomy" id="571915"/>
    <lineage>
        <taxon>Bacteria</taxon>
        <taxon>Bacillati</taxon>
        <taxon>Actinomycetota</taxon>
        <taxon>Actinomycetes</taxon>
        <taxon>Mycobacteriales</taxon>
        <taxon>Corynebacteriaceae</taxon>
        <taxon>Corynebacterium</taxon>
    </lineage>
</organism>
<dbReference type="OrthoDB" id="3217020at2"/>
<protein>
    <submittedName>
        <fullName evidence="2">Putative DUF3093 family protein</fullName>
    </submittedName>
</protein>